<dbReference type="OrthoDB" id="952090at2"/>
<dbReference type="AlphaFoldDB" id="A0A2P2DIH9"/>
<dbReference type="RefSeq" id="WP_108961425.1">
    <property type="nucleotide sequence ID" value="NZ_BFAZ01000012.1"/>
</dbReference>
<evidence type="ECO:0000313" key="2">
    <source>
        <dbReference type="Proteomes" id="UP000245206"/>
    </source>
</evidence>
<name>A0A2P2DIH9_9LEPT</name>
<keyword evidence="2" id="KW-1185">Reference proteome</keyword>
<accession>A0A2P2DIH9</accession>
<dbReference type="EMBL" id="BFAZ01000012">
    <property type="protein sequence ID" value="GBF44456.1"/>
    <property type="molecule type" value="Genomic_DNA"/>
</dbReference>
<dbReference type="Proteomes" id="UP000245206">
    <property type="component" value="Unassembled WGS sequence"/>
</dbReference>
<comment type="caution">
    <text evidence="1">The sequence shown here is derived from an EMBL/GenBank/DDBJ whole genome shotgun (WGS) entry which is preliminary data.</text>
</comment>
<protein>
    <submittedName>
        <fullName evidence="1">Uncharacterized protein</fullName>
    </submittedName>
</protein>
<organism evidence="1 2">
    <name type="scientific">Leptospira ellinghausenii</name>
    <dbReference type="NCBI Taxonomy" id="1917822"/>
    <lineage>
        <taxon>Bacteria</taxon>
        <taxon>Pseudomonadati</taxon>
        <taxon>Spirochaetota</taxon>
        <taxon>Spirochaetia</taxon>
        <taxon>Leptospirales</taxon>
        <taxon>Leptospiraceae</taxon>
        <taxon>Leptospira</taxon>
    </lineage>
</organism>
<sequence>MIKTNYCGFYTARPFWIDKLPQIEPFDESSYKSSINLVTNQHLDSEIKIKAWQDGLIALSITKLESIGTKIGRSLNFPKVKMMERENFWGEYFKALNILQLIIDSSLVSLENNSSIQLLEVNYLNVLRFQFDNKHIMNSSAPVHGYSSKFFNARDVFKLDLSKSLLVDEIFYERQIISAETINHAFIIFSLVYKNKELFQHLDDIYRSLDLLPKNCTDI</sequence>
<evidence type="ECO:0000313" key="1">
    <source>
        <dbReference type="EMBL" id="GBF44456.1"/>
    </source>
</evidence>
<proteinExistence type="predicted"/>
<gene>
    <name evidence="1" type="ORF">LPTSP2_37590</name>
</gene>
<reference evidence="2" key="1">
    <citation type="journal article" date="2019" name="Microbiol. Immunol.">
        <title>Molecular and phenotypic characterization of Leptospira johnsonii sp. nov., Leptospira ellinghausenii sp. nov. and Leptospira ryugenii sp. nov. isolated from soil and water in Japan.</title>
        <authorList>
            <person name="Masuzawa T."/>
            <person name="Saito M."/>
            <person name="Nakao R."/>
            <person name="Nikaido Y."/>
            <person name="Matsumoto M."/>
            <person name="Ogawa M."/>
            <person name="Yokoyama M."/>
            <person name="Hidaka Y."/>
            <person name="Tomita J."/>
            <person name="Sakakibara K."/>
            <person name="Suzuki K."/>
            <person name="Yasuda S."/>
            <person name="Sato H."/>
            <person name="Yamaguchi M."/>
            <person name="Yoshida S.I."/>
            <person name="Koizumi N."/>
            <person name="Kawamura Y."/>
        </authorList>
    </citation>
    <scope>NUCLEOTIDE SEQUENCE [LARGE SCALE GENOMIC DNA]</scope>
    <source>
        <strain evidence="2">E18</strain>
    </source>
</reference>